<dbReference type="PANTHER" id="PTHR30146">
    <property type="entry name" value="LACI-RELATED TRANSCRIPTIONAL REPRESSOR"/>
    <property type="match status" value="1"/>
</dbReference>
<reference evidence="5" key="2">
    <citation type="submission" date="2021-04" db="EMBL/GenBank/DDBJ databases">
        <authorList>
            <person name="Gilroy R."/>
        </authorList>
    </citation>
    <scope>NUCLEOTIDE SEQUENCE</scope>
    <source>
        <strain evidence="5">CHK187-11901</strain>
    </source>
</reference>
<dbReference type="Gene3D" id="3.40.50.2300">
    <property type="match status" value="2"/>
</dbReference>
<organism evidence="5 6">
    <name type="scientific">Candidatus Merdibacter merdavium</name>
    <dbReference type="NCBI Taxonomy" id="2838692"/>
    <lineage>
        <taxon>Bacteria</taxon>
        <taxon>Bacillati</taxon>
        <taxon>Bacillota</taxon>
        <taxon>Erysipelotrichia</taxon>
        <taxon>Erysipelotrichales</taxon>
        <taxon>Erysipelotrichaceae</taxon>
        <taxon>Merdibacter</taxon>
    </lineage>
</organism>
<accession>A0A9D2SWK6</accession>
<dbReference type="Proteomes" id="UP000823896">
    <property type="component" value="Unassembled WGS sequence"/>
</dbReference>
<dbReference type="GO" id="GO:0000976">
    <property type="term" value="F:transcription cis-regulatory region binding"/>
    <property type="evidence" value="ECO:0007669"/>
    <property type="project" value="TreeGrafter"/>
</dbReference>
<dbReference type="Pfam" id="PF13377">
    <property type="entry name" value="Peripla_BP_3"/>
    <property type="match status" value="1"/>
</dbReference>
<dbReference type="EMBL" id="DWWM01000032">
    <property type="protein sequence ID" value="HJC36525.1"/>
    <property type="molecule type" value="Genomic_DNA"/>
</dbReference>
<dbReference type="GO" id="GO:0003700">
    <property type="term" value="F:DNA-binding transcription factor activity"/>
    <property type="evidence" value="ECO:0007669"/>
    <property type="project" value="TreeGrafter"/>
</dbReference>
<dbReference type="InterPro" id="IPR010982">
    <property type="entry name" value="Lambda_DNA-bd_dom_sf"/>
</dbReference>
<evidence type="ECO:0000259" key="4">
    <source>
        <dbReference type="PROSITE" id="PS50932"/>
    </source>
</evidence>
<dbReference type="SUPFAM" id="SSF47413">
    <property type="entry name" value="lambda repressor-like DNA-binding domains"/>
    <property type="match status" value="1"/>
</dbReference>
<keyword evidence="1" id="KW-0805">Transcription regulation</keyword>
<evidence type="ECO:0000256" key="3">
    <source>
        <dbReference type="ARBA" id="ARBA00023163"/>
    </source>
</evidence>
<comment type="caution">
    <text evidence="5">The sequence shown here is derived from an EMBL/GenBank/DDBJ whole genome shotgun (WGS) entry which is preliminary data.</text>
</comment>
<dbReference type="PROSITE" id="PS00356">
    <property type="entry name" value="HTH_LACI_1"/>
    <property type="match status" value="1"/>
</dbReference>
<dbReference type="InterPro" id="IPR028082">
    <property type="entry name" value="Peripla_BP_I"/>
</dbReference>
<reference evidence="5" key="1">
    <citation type="journal article" date="2021" name="PeerJ">
        <title>Extensive microbial diversity within the chicken gut microbiome revealed by metagenomics and culture.</title>
        <authorList>
            <person name="Gilroy R."/>
            <person name="Ravi A."/>
            <person name="Getino M."/>
            <person name="Pursley I."/>
            <person name="Horton D.L."/>
            <person name="Alikhan N.F."/>
            <person name="Baker D."/>
            <person name="Gharbi K."/>
            <person name="Hall N."/>
            <person name="Watson M."/>
            <person name="Adriaenssens E.M."/>
            <person name="Foster-Nyarko E."/>
            <person name="Jarju S."/>
            <person name="Secka A."/>
            <person name="Antonio M."/>
            <person name="Oren A."/>
            <person name="Chaudhuri R.R."/>
            <person name="La Ragione R."/>
            <person name="Hildebrand F."/>
            <person name="Pallen M.J."/>
        </authorList>
    </citation>
    <scope>NUCLEOTIDE SEQUENCE</scope>
    <source>
        <strain evidence="5">CHK187-11901</strain>
    </source>
</reference>
<gene>
    <name evidence="5" type="ORF">H9702_05285</name>
</gene>
<name>A0A9D2SWK6_9FIRM</name>
<keyword evidence="2" id="KW-0238">DNA-binding</keyword>
<dbReference type="InterPro" id="IPR000843">
    <property type="entry name" value="HTH_LacI"/>
</dbReference>
<dbReference type="Pfam" id="PF00356">
    <property type="entry name" value="LacI"/>
    <property type="match status" value="1"/>
</dbReference>
<protein>
    <submittedName>
        <fullName evidence="5">LacI family transcriptional regulator</fullName>
    </submittedName>
</protein>
<dbReference type="InterPro" id="IPR046335">
    <property type="entry name" value="LacI/GalR-like_sensor"/>
</dbReference>
<dbReference type="SMART" id="SM00354">
    <property type="entry name" value="HTH_LACI"/>
    <property type="match status" value="1"/>
</dbReference>
<evidence type="ECO:0000313" key="6">
    <source>
        <dbReference type="Proteomes" id="UP000823896"/>
    </source>
</evidence>
<feature type="domain" description="HTH lacI-type" evidence="4">
    <location>
        <begin position="4"/>
        <end position="58"/>
    </location>
</feature>
<dbReference type="PANTHER" id="PTHR30146:SF150">
    <property type="entry name" value="ARABINOSE METABOLISM TRANSCRIPTIONAL REPRESSOR"/>
    <property type="match status" value="1"/>
</dbReference>
<dbReference type="SUPFAM" id="SSF53822">
    <property type="entry name" value="Periplasmic binding protein-like I"/>
    <property type="match status" value="1"/>
</dbReference>
<dbReference type="PROSITE" id="PS50932">
    <property type="entry name" value="HTH_LACI_2"/>
    <property type="match status" value="1"/>
</dbReference>
<proteinExistence type="predicted"/>
<evidence type="ECO:0000256" key="1">
    <source>
        <dbReference type="ARBA" id="ARBA00023015"/>
    </source>
</evidence>
<keyword evidence="3" id="KW-0804">Transcription</keyword>
<sequence length="332" mass="37528">MKRITIYDVAKEADVSLATVSRVINGSEVVREDTRIKVQEAIEKLGYKPNAIAQGLALQKTTTIAIVMPAASFFYTGQIINGLLDTAKIYKYNIMLHSTSAGISEMTDVIENIIKSHADGVVIFNDKLDREELNTLNHYNVPIVVIGNKMSDEAIGSVFIDYATLAYDFACEYIKAGKTDISLVEDRQNPSMINQIREGLERAFSENGLEFTKFIRIPKEYRSSYLFLSDYYKSNKPAEVIVTYRDSQAIAVLNASKEAGFRIPDDAELVCVLDSKYNAMQRPQISAFKIPDYDMGAMSMRLLTKMLHDEDEVLNKELELSYVYIQRQTTRK</sequence>
<dbReference type="CDD" id="cd01392">
    <property type="entry name" value="HTH_LacI"/>
    <property type="match status" value="1"/>
</dbReference>
<dbReference type="PRINTS" id="PR00036">
    <property type="entry name" value="HTHLACI"/>
</dbReference>
<dbReference type="Gene3D" id="1.10.260.40">
    <property type="entry name" value="lambda repressor-like DNA-binding domains"/>
    <property type="match status" value="1"/>
</dbReference>
<evidence type="ECO:0000256" key="2">
    <source>
        <dbReference type="ARBA" id="ARBA00023125"/>
    </source>
</evidence>
<dbReference type="AlphaFoldDB" id="A0A9D2SWK6"/>
<evidence type="ECO:0000313" key="5">
    <source>
        <dbReference type="EMBL" id="HJC36525.1"/>
    </source>
</evidence>
<dbReference type="FunFam" id="1.10.260.40:FF:000002">
    <property type="entry name" value="HTH-type transcriptional repressor PurR"/>
    <property type="match status" value="1"/>
</dbReference>